<name>X0X227_9ZZZZ</name>
<feature type="non-terminal residue" evidence="1">
    <location>
        <position position="251"/>
    </location>
</feature>
<dbReference type="EMBL" id="BARS01041886">
    <property type="protein sequence ID" value="GAG37085.1"/>
    <property type="molecule type" value="Genomic_DNA"/>
</dbReference>
<evidence type="ECO:0008006" key="2">
    <source>
        <dbReference type="Google" id="ProtNLM"/>
    </source>
</evidence>
<reference evidence="1" key="1">
    <citation type="journal article" date="2014" name="Front. Microbiol.">
        <title>High frequency of phylogenetically diverse reductive dehalogenase-homologous genes in deep subseafloor sedimentary metagenomes.</title>
        <authorList>
            <person name="Kawai M."/>
            <person name="Futagami T."/>
            <person name="Toyoda A."/>
            <person name="Takaki Y."/>
            <person name="Nishi S."/>
            <person name="Hori S."/>
            <person name="Arai W."/>
            <person name="Tsubouchi T."/>
            <person name="Morono Y."/>
            <person name="Uchiyama I."/>
            <person name="Ito T."/>
            <person name="Fujiyama A."/>
            <person name="Inagaki F."/>
            <person name="Takami H."/>
        </authorList>
    </citation>
    <scope>NUCLEOTIDE SEQUENCE</scope>
    <source>
        <strain evidence="1">Expedition CK06-06</strain>
    </source>
</reference>
<protein>
    <recommendedName>
        <fullName evidence="2">Prealbumin-like fold domain-containing protein</fullName>
    </recommendedName>
</protein>
<sequence>VVPGDSSTAVTRTSDSNATKTWIAGSVTFPKAFEIGPYTSPDNVCFTLQYHDGVSFVDATFATPSAEICEASPGASTSFAWGNLRLGEYQIIESLTPNGYATITPIGFFVTETNPDVTLPEAENLLQPGDLRILKLEGPVPGTTWIGDPVTINISCADPNPPTGCTPGTLVRTVVFPTGQTDPLLETGFAEGDYEICEVVPLGFTADQECFPVTVLAGVAGAEAPLVTFVNTPPTEGCTPGYWKNHTELWD</sequence>
<gene>
    <name evidence="1" type="ORF">S01H1_63623</name>
</gene>
<comment type="caution">
    <text evidence="1">The sequence shown here is derived from an EMBL/GenBank/DDBJ whole genome shotgun (WGS) entry which is preliminary data.</text>
</comment>
<organism evidence="1">
    <name type="scientific">marine sediment metagenome</name>
    <dbReference type="NCBI Taxonomy" id="412755"/>
    <lineage>
        <taxon>unclassified sequences</taxon>
        <taxon>metagenomes</taxon>
        <taxon>ecological metagenomes</taxon>
    </lineage>
</organism>
<proteinExistence type="predicted"/>
<feature type="non-terminal residue" evidence="1">
    <location>
        <position position="1"/>
    </location>
</feature>
<accession>X0X227</accession>
<evidence type="ECO:0000313" key="1">
    <source>
        <dbReference type="EMBL" id="GAG37085.1"/>
    </source>
</evidence>
<dbReference type="AlphaFoldDB" id="X0X227"/>